<reference evidence="2" key="1">
    <citation type="submission" date="2020-10" db="EMBL/GenBank/DDBJ databases">
        <authorList>
            <person name="Gilroy R."/>
        </authorList>
    </citation>
    <scope>NUCLEOTIDE SEQUENCE</scope>
    <source>
        <strain evidence="2">11300</strain>
    </source>
</reference>
<comment type="caution">
    <text evidence="2">The sequence shown here is derived from an EMBL/GenBank/DDBJ whole genome shotgun (WGS) entry which is preliminary data.</text>
</comment>
<dbReference type="Pfam" id="PF03551">
    <property type="entry name" value="PadR"/>
    <property type="match status" value="1"/>
</dbReference>
<dbReference type="InterPro" id="IPR005149">
    <property type="entry name" value="Tscrpt_reg_PadR_N"/>
</dbReference>
<dbReference type="SUPFAM" id="SSF46785">
    <property type="entry name" value="Winged helix' DNA-binding domain"/>
    <property type="match status" value="1"/>
</dbReference>
<evidence type="ECO:0000313" key="2">
    <source>
        <dbReference type="EMBL" id="HIU26992.1"/>
    </source>
</evidence>
<sequence>MTKNRSNFKMGTVEMIILFLLNKKDLYGYEITSLVEKLSEGKIGITESTLYPTLYKLLGNNYISDREVQVGKRRTRVYYHIEESGKAHLQSLLTEYNKNTSGICKILACDSLDDAE</sequence>
<accession>A0A9D1L8A6</accession>
<protein>
    <submittedName>
        <fullName evidence="2">PadR family transcriptional regulator</fullName>
    </submittedName>
</protein>
<feature type="domain" description="Transcription regulator PadR N-terminal" evidence="1">
    <location>
        <begin position="17"/>
        <end position="90"/>
    </location>
</feature>
<reference evidence="2" key="2">
    <citation type="journal article" date="2021" name="PeerJ">
        <title>Extensive microbial diversity within the chicken gut microbiome revealed by metagenomics and culture.</title>
        <authorList>
            <person name="Gilroy R."/>
            <person name="Ravi A."/>
            <person name="Getino M."/>
            <person name="Pursley I."/>
            <person name="Horton D.L."/>
            <person name="Alikhan N.F."/>
            <person name="Baker D."/>
            <person name="Gharbi K."/>
            <person name="Hall N."/>
            <person name="Watson M."/>
            <person name="Adriaenssens E.M."/>
            <person name="Foster-Nyarko E."/>
            <person name="Jarju S."/>
            <person name="Secka A."/>
            <person name="Antonio M."/>
            <person name="Oren A."/>
            <person name="Chaudhuri R.R."/>
            <person name="La Ragione R."/>
            <person name="Hildebrand F."/>
            <person name="Pallen M.J."/>
        </authorList>
    </citation>
    <scope>NUCLEOTIDE SEQUENCE</scope>
    <source>
        <strain evidence="2">11300</strain>
    </source>
</reference>
<dbReference type="Gene3D" id="1.10.10.10">
    <property type="entry name" value="Winged helix-like DNA-binding domain superfamily/Winged helix DNA-binding domain"/>
    <property type="match status" value="1"/>
</dbReference>
<evidence type="ECO:0000313" key="3">
    <source>
        <dbReference type="Proteomes" id="UP000824091"/>
    </source>
</evidence>
<dbReference type="PANTHER" id="PTHR33169:SF14">
    <property type="entry name" value="TRANSCRIPTIONAL REGULATOR RV3488"/>
    <property type="match status" value="1"/>
</dbReference>
<dbReference type="PANTHER" id="PTHR33169">
    <property type="entry name" value="PADR-FAMILY TRANSCRIPTIONAL REGULATOR"/>
    <property type="match status" value="1"/>
</dbReference>
<gene>
    <name evidence="2" type="ORF">IAD16_01260</name>
</gene>
<dbReference type="Proteomes" id="UP000824091">
    <property type="component" value="Unassembled WGS sequence"/>
</dbReference>
<dbReference type="InterPro" id="IPR036390">
    <property type="entry name" value="WH_DNA-bd_sf"/>
</dbReference>
<dbReference type="EMBL" id="DVMO01000020">
    <property type="protein sequence ID" value="HIU26992.1"/>
    <property type="molecule type" value="Genomic_DNA"/>
</dbReference>
<evidence type="ECO:0000259" key="1">
    <source>
        <dbReference type="Pfam" id="PF03551"/>
    </source>
</evidence>
<organism evidence="2 3">
    <name type="scientific">Candidatus Fimisoma avicola</name>
    <dbReference type="NCBI Taxonomy" id="2840826"/>
    <lineage>
        <taxon>Bacteria</taxon>
        <taxon>Bacillati</taxon>
        <taxon>Bacillota</taxon>
        <taxon>Clostridia</taxon>
        <taxon>Eubacteriales</taxon>
        <taxon>Candidatus Fimisoma</taxon>
    </lineage>
</organism>
<dbReference type="InterPro" id="IPR036388">
    <property type="entry name" value="WH-like_DNA-bd_sf"/>
</dbReference>
<proteinExistence type="predicted"/>
<dbReference type="InterPro" id="IPR052509">
    <property type="entry name" value="Metal_resp_DNA-bind_regulator"/>
</dbReference>
<dbReference type="AlphaFoldDB" id="A0A9D1L8A6"/>
<name>A0A9D1L8A6_9FIRM</name>